<feature type="signal peptide" evidence="2">
    <location>
        <begin position="1"/>
        <end position="26"/>
    </location>
</feature>
<protein>
    <submittedName>
        <fullName evidence="3">Chemotaxis protein MotC</fullName>
    </submittedName>
</protein>
<proteinExistence type="predicted"/>
<organism evidence="3 4">
    <name type="scientific">Mesorhizobium abyssinicae</name>
    <dbReference type="NCBI Taxonomy" id="1209958"/>
    <lineage>
        <taxon>Bacteria</taxon>
        <taxon>Pseudomonadati</taxon>
        <taxon>Pseudomonadota</taxon>
        <taxon>Alphaproteobacteria</taxon>
        <taxon>Hyphomicrobiales</taxon>
        <taxon>Phyllobacteriaceae</taxon>
        <taxon>Mesorhizobium</taxon>
    </lineage>
</organism>
<feature type="compositionally biased region" description="Low complexity" evidence="1">
    <location>
        <begin position="408"/>
        <end position="454"/>
    </location>
</feature>
<dbReference type="RefSeq" id="WP_320319529.1">
    <property type="nucleotide sequence ID" value="NZ_JAVIIP010000001.1"/>
</dbReference>
<comment type="caution">
    <text evidence="3">The sequence shown here is derived from an EMBL/GenBank/DDBJ whole genome shotgun (WGS) entry which is preliminary data.</text>
</comment>
<evidence type="ECO:0000313" key="4">
    <source>
        <dbReference type="Proteomes" id="UP001276564"/>
    </source>
</evidence>
<reference evidence="3 4" key="1">
    <citation type="submission" date="2023-08" db="EMBL/GenBank/DDBJ databases">
        <title>Implementing the SeqCode for naming new Mesorhizobium species isolated from Vachellia karroo root nodules.</title>
        <authorList>
            <person name="Van Lill M."/>
        </authorList>
    </citation>
    <scope>NUCLEOTIDE SEQUENCE [LARGE SCALE GENOMIC DNA]</scope>
    <source>
        <strain evidence="3 4">VK4B</strain>
    </source>
</reference>
<gene>
    <name evidence="3" type="ORF">RFM23_01925</name>
</gene>
<name>A0ABU5AGH3_9HYPH</name>
<keyword evidence="4" id="KW-1185">Reference proteome</keyword>
<evidence type="ECO:0000256" key="1">
    <source>
        <dbReference type="SAM" id="MobiDB-lite"/>
    </source>
</evidence>
<evidence type="ECO:0000256" key="2">
    <source>
        <dbReference type="SAM" id="SignalP"/>
    </source>
</evidence>
<feature type="region of interest" description="Disordered" evidence="1">
    <location>
        <begin position="351"/>
        <end position="491"/>
    </location>
</feature>
<feature type="compositionally biased region" description="Basic and acidic residues" evidence="1">
    <location>
        <begin position="352"/>
        <end position="363"/>
    </location>
</feature>
<sequence length="491" mass="50910">MKAATVIGRAVGLLLLSAAAPSASFADEALQPYQLVRSLQLVQDRIAAGDHAALPMQAKLLEMTDARLRAADAGDFKEPRNFRALLVYGMSGGNPVTVEAAASRAETDPRSLAVAKGIISYLNGRPAQAIETLRPIDPMALPADLGAFLALVKGSLLATDQPAAALALLDDARLLSPGTLVEEAALRRSVGIAAQQGDAARFALASTQYVSNYLHSPYASQFADSFVSGVISLHMAISHDKLADITSMMDPEREKVIYLRIARRAAIDGLTELSSFASARAEQGRDGNGNEDDPRAQLYSSLSTVTSSTIEDVRAKLEKIDRAKLSESDRALLDAAQAVAGEVVARPAIPAVEKHDADAEKSAAGKPAAEIAAAERQEDADLPPVEGTMAEQAAVEGSGPDAKPADMQALASPSPDAPASIPAEAAPEAQAPAPTDAPAVASTSAEAAAVQPASTPEPSPGLDPSDATDAAMMQTRRQLNKIDQLLGAAPK</sequence>
<accession>A0ABU5AGH3</accession>
<dbReference type="EMBL" id="JAVIIP010000001">
    <property type="protein sequence ID" value="MDX8536375.1"/>
    <property type="molecule type" value="Genomic_DNA"/>
</dbReference>
<feature type="chain" id="PRO_5045254015" evidence="2">
    <location>
        <begin position="27"/>
        <end position="491"/>
    </location>
</feature>
<evidence type="ECO:0000313" key="3">
    <source>
        <dbReference type="EMBL" id="MDX8536375.1"/>
    </source>
</evidence>
<dbReference type="Proteomes" id="UP001276564">
    <property type="component" value="Unassembled WGS sequence"/>
</dbReference>
<keyword evidence="2" id="KW-0732">Signal</keyword>